<dbReference type="AlphaFoldDB" id="A0A6J4LET6"/>
<reference evidence="2" key="1">
    <citation type="submission" date="2020-02" db="EMBL/GenBank/DDBJ databases">
        <authorList>
            <person name="Meier V. D."/>
        </authorList>
    </citation>
    <scope>NUCLEOTIDE SEQUENCE</scope>
    <source>
        <strain evidence="2">AVDCRST_MAG46</strain>
    </source>
</reference>
<feature type="region of interest" description="Disordered" evidence="1">
    <location>
        <begin position="1"/>
        <end position="20"/>
    </location>
</feature>
<accession>A0A6J4LET6</accession>
<proteinExistence type="predicted"/>
<evidence type="ECO:0000313" key="2">
    <source>
        <dbReference type="EMBL" id="CAA9329753.1"/>
    </source>
</evidence>
<evidence type="ECO:0000256" key="1">
    <source>
        <dbReference type="SAM" id="MobiDB-lite"/>
    </source>
</evidence>
<protein>
    <submittedName>
        <fullName evidence="2">Uncharacterized protein</fullName>
    </submittedName>
</protein>
<sequence length="49" mass="5182">MRDFDAGGPPRPVGGTFRLGARRNAPAVPGCQVRESLDPLVSRCSVLAM</sequence>
<gene>
    <name evidence="2" type="ORF">AVDCRST_MAG46-1350</name>
</gene>
<name>A0A6J4LET6_9ACTN</name>
<organism evidence="2">
    <name type="scientific">uncultured Nocardioidaceae bacterium</name>
    <dbReference type="NCBI Taxonomy" id="253824"/>
    <lineage>
        <taxon>Bacteria</taxon>
        <taxon>Bacillati</taxon>
        <taxon>Actinomycetota</taxon>
        <taxon>Actinomycetes</taxon>
        <taxon>Propionibacteriales</taxon>
        <taxon>Nocardioidaceae</taxon>
        <taxon>environmental samples</taxon>
    </lineage>
</organism>
<dbReference type="EMBL" id="CADCUD010000087">
    <property type="protein sequence ID" value="CAA9329753.1"/>
    <property type="molecule type" value="Genomic_DNA"/>
</dbReference>